<dbReference type="PANTHER" id="PTHR12243:SF60">
    <property type="entry name" value="SI:CH211-15D5.12-RELATED"/>
    <property type="match status" value="1"/>
</dbReference>
<dbReference type="EMBL" id="GFDF01008796">
    <property type="protein sequence ID" value="JAV05288.1"/>
    <property type="molecule type" value="Transcribed_RNA"/>
</dbReference>
<dbReference type="GO" id="GO:0006357">
    <property type="term" value="P:regulation of transcription by RNA polymerase II"/>
    <property type="evidence" value="ECO:0007669"/>
    <property type="project" value="TreeGrafter"/>
</dbReference>
<evidence type="ECO:0000259" key="3">
    <source>
        <dbReference type="PROSITE" id="PS51031"/>
    </source>
</evidence>
<dbReference type="InterPro" id="IPR004210">
    <property type="entry name" value="BESS_motif"/>
</dbReference>
<dbReference type="Pfam" id="PF10545">
    <property type="entry name" value="MADF_DNA_bdg"/>
    <property type="match status" value="1"/>
</dbReference>
<comment type="subcellular location">
    <subcellularLocation>
        <location evidence="1">Nucleus</location>
    </subcellularLocation>
</comment>
<evidence type="ECO:0000256" key="1">
    <source>
        <dbReference type="PROSITE-ProRule" id="PRU00371"/>
    </source>
</evidence>
<evidence type="ECO:0000313" key="4">
    <source>
        <dbReference type="EMBL" id="JAV05288.1"/>
    </source>
</evidence>
<feature type="domain" description="BESS" evidence="3">
    <location>
        <begin position="210"/>
        <end position="249"/>
    </location>
</feature>
<proteinExistence type="predicted"/>
<dbReference type="Pfam" id="PF02944">
    <property type="entry name" value="BESS"/>
    <property type="match status" value="1"/>
</dbReference>
<name>A0A1L8DFR0_9DIPT</name>
<dbReference type="GO" id="GO:0003677">
    <property type="term" value="F:DNA binding"/>
    <property type="evidence" value="ECO:0007669"/>
    <property type="project" value="InterPro"/>
</dbReference>
<dbReference type="InterPro" id="IPR039353">
    <property type="entry name" value="TF_Adf1"/>
</dbReference>
<dbReference type="SMART" id="SM00595">
    <property type="entry name" value="MADF"/>
    <property type="match status" value="1"/>
</dbReference>
<dbReference type="InterPro" id="IPR006578">
    <property type="entry name" value="MADF-dom"/>
</dbReference>
<feature type="domain" description="MADF" evidence="2">
    <location>
        <begin position="12"/>
        <end position="97"/>
    </location>
</feature>
<keyword evidence="1" id="KW-0539">Nucleus</keyword>
<dbReference type="GO" id="GO:0005667">
    <property type="term" value="C:transcription regulator complex"/>
    <property type="evidence" value="ECO:0007669"/>
    <property type="project" value="TreeGrafter"/>
</dbReference>
<organism evidence="4">
    <name type="scientific">Nyssomyia neivai</name>
    <dbReference type="NCBI Taxonomy" id="330878"/>
    <lineage>
        <taxon>Eukaryota</taxon>
        <taxon>Metazoa</taxon>
        <taxon>Ecdysozoa</taxon>
        <taxon>Arthropoda</taxon>
        <taxon>Hexapoda</taxon>
        <taxon>Insecta</taxon>
        <taxon>Pterygota</taxon>
        <taxon>Neoptera</taxon>
        <taxon>Endopterygota</taxon>
        <taxon>Diptera</taxon>
        <taxon>Nematocera</taxon>
        <taxon>Psychodoidea</taxon>
        <taxon>Psychodidae</taxon>
        <taxon>Nyssomyia</taxon>
    </lineage>
</organism>
<reference evidence="4" key="1">
    <citation type="submission" date="2016-12" db="EMBL/GenBank/DDBJ databases">
        <title>An insight into the sialome and mialome of the sand fly, Nyssomyia neivai.</title>
        <authorList>
            <person name="Sebastian V."/>
            <person name="Goulart T.M."/>
            <person name="Oliveira W."/>
            <person name="Calvo E."/>
            <person name="Oliveira L.F."/>
            <person name="Pinto M.C."/>
            <person name="Rosselino A.M."/>
            <person name="Ribeiro J.M."/>
        </authorList>
    </citation>
    <scope>NUCLEOTIDE SEQUENCE</scope>
</reference>
<dbReference type="GO" id="GO:0005634">
    <property type="term" value="C:nucleus"/>
    <property type="evidence" value="ECO:0007669"/>
    <property type="project" value="UniProtKB-SubCell"/>
</dbReference>
<dbReference type="AlphaFoldDB" id="A0A1L8DFR0"/>
<protein>
    <submittedName>
        <fullName evidence="4">Putative alcohol dehydrogenase transcription factor myb/sant-like protein</fullName>
    </submittedName>
</protein>
<accession>A0A1L8DFR0</accession>
<dbReference type="PROSITE" id="PS51031">
    <property type="entry name" value="BESS"/>
    <property type="match status" value="1"/>
</dbReference>
<sequence length="251" mass="30057">MVRHREHQENVRLVRLVKQHPCLYDFGMSEYSDREHIEKVWKKIGDELDENPQNVRDKWRNLRTVFLRKLKAEQNGQTLKCKYYLMDEMKFIMPFVKMTVPYQITTKTDEDIVLDTSNKTTDDDEDAQISKRTRIKRRVKAQPIEEPRECEEYEVVLEEPFPQTSQGSDSKKDKLIRTLMHEIDTENESYSINFGEVKPKKRKYSSSETDNPRKMFLLSLLPEMEQMTDKQMSFFRRKVLALLDDILYSDD</sequence>
<dbReference type="PANTHER" id="PTHR12243">
    <property type="entry name" value="MADF DOMAIN TRANSCRIPTION FACTOR"/>
    <property type="match status" value="1"/>
</dbReference>
<evidence type="ECO:0000259" key="2">
    <source>
        <dbReference type="PROSITE" id="PS51029"/>
    </source>
</evidence>
<dbReference type="PROSITE" id="PS51029">
    <property type="entry name" value="MADF"/>
    <property type="match status" value="1"/>
</dbReference>